<dbReference type="SUPFAM" id="SSF52172">
    <property type="entry name" value="CheY-like"/>
    <property type="match status" value="1"/>
</dbReference>
<evidence type="ECO:0000313" key="4">
    <source>
        <dbReference type="Proteomes" id="UP001528823"/>
    </source>
</evidence>
<organism evidence="3 4">
    <name type="scientific">Spartinivicinus poritis</name>
    <dbReference type="NCBI Taxonomy" id="2994640"/>
    <lineage>
        <taxon>Bacteria</taxon>
        <taxon>Pseudomonadati</taxon>
        <taxon>Pseudomonadota</taxon>
        <taxon>Gammaproteobacteria</taxon>
        <taxon>Oceanospirillales</taxon>
        <taxon>Zooshikellaceae</taxon>
        <taxon>Spartinivicinus</taxon>
    </lineage>
</organism>
<keyword evidence="1" id="KW-0597">Phosphoprotein</keyword>
<dbReference type="InterPro" id="IPR052893">
    <property type="entry name" value="TCS_response_regulator"/>
</dbReference>
<dbReference type="Proteomes" id="UP001528823">
    <property type="component" value="Unassembled WGS sequence"/>
</dbReference>
<dbReference type="InterPro" id="IPR011006">
    <property type="entry name" value="CheY-like_superfamily"/>
</dbReference>
<evidence type="ECO:0000259" key="2">
    <source>
        <dbReference type="PROSITE" id="PS50110"/>
    </source>
</evidence>
<dbReference type="PROSITE" id="PS50110">
    <property type="entry name" value="RESPONSE_REGULATORY"/>
    <property type="match status" value="1"/>
</dbReference>
<dbReference type="SMART" id="SM00448">
    <property type="entry name" value="REC"/>
    <property type="match status" value="1"/>
</dbReference>
<dbReference type="Pfam" id="PF00072">
    <property type="entry name" value="Response_reg"/>
    <property type="match status" value="1"/>
</dbReference>
<dbReference type="EMBL" id="JAPMOU010000002">
    <property type="protein sequence ID" value="MDE1460705.1"/>
    <property type="molecule type" value="Genomic_DNA"/>
</dbReference>
<dbReference type="PANTHER" id="PTHR44520">
    <property type="entry name" value="RESPONSE REGULATOR RCP1-RELATED"/>
    <property type="match status" value="1"/>
</dbReference>
<sequence length="150" mass="16945">MKIPFRQQPLVLLIEDSMHDFTAIQRAFRKAGFEGHVEHCQKGETALGYLEQAKADREKEKSNSCLPCFILLDLNLPGIDGIQVLQSIKTDNTLKQIPIIVFTTSQNPQDIKTCYQSGVNSYVTKPMDLAAFNHAIATISEYWLKTVYLP</sequence>
<gene>
    <name evidence="3" type="ORF">ORQ98_01870</name>
</gene>
<evidence type="ECO:0000313" key="3">
    <source>
        <dbReference type="EMBL" id="MDE1460705.1"/>
    </source>
</evidence>
<feature type="modified residue" description="4-aspartylphosphate" evidence="1">
    <location>
        <position position="73"/>
    </location>
</feature>
<comment type="caution">
    <text evidence="3">The sequence shown here is derived from an EMBL/GenBank/DDBJ whole genome shotgun (WGS) entry which is preliminary data.</text>
</comment>
<name>A0ABT5U2V4_9GAMM</name>
<feature type="domain" description="Response regulatory" evidence="2">
    <location>
        <begin position="10"/>
        <end position="140"/>
    </location>
</feature>
<protein>
    <submittedName>
        <fullName evidence="3">Response regulator</fullName>
    </submittedName>
</protein>
<keyword evidence="4" id="KW-1185">Reference proteome</keyword>
<evidence type="ECO:0000256" key="1">
    <source>
        <dbReference type="PROSITE-ProRule" id="PRU00169"/>
    </source>
</evidence>
<accession>A0ABT5U2V4</accession>
<dbReference type="RefSeq" id="WP_274687077.1">
    <property type="nucleotide sequence ID" value="NZ_JAPMOU010000002.1"/>
</dbReference>
<dbReference type="Gene3D" id="3.40.50.2300">
    <property type="match status" value="1"/>
</dbReference>
<reference evidence="3 4" key="1">
    <citation type="submission" date="2022-11" db="EMBL/GenBank/DDBJ databases">
        <title>Spartinivicinus poritis sp. nov., isolated from scleractinian coral Porites lutea.</title>
        <authorList>
            <person name="Zhang G."/>
            <person name="Cai L."/>
            <person name="Wei Q."/>
        </authorList>
    </citation>
    <scope>NUCLEOTIDE SEQUENCE [LARGE SCALE GENOMIC DNA]</scope>
    <source>
        <strain evidence="3 4">A2-2</strain>
    </source>
</reference>
<dbReference type="CDD" id="cd17557">
    <property type="entry name" value="REC_Rcp-like"/>
    <property type="match status" value="1"/>
</dbReference>
<dbReference type="InterPro" id="IPR001789">
    <property type="entry name" value="Sig_transdc_resp-reg_receiver"/>
</dbReference>
<proteinExistence type="predicted"/>